<organism evidence="2 3">
    <name type="scientific">Staphylococcus succinus</name>
    <dbReference type="NCBI Taxonomy" id="61015"/>
    <lineage>
        <taxon>Bacteria</taxon>
        <taxon>Bacillati</taxon>
        <taxon>Bacillota</taxon>
        <taxon>Bacilli</taxon>
        <taxon>Bacillales</taxon>
        <taxon>Staphylococcaceae</taxon>
        <taxon>Staphylococcus</taxon>
    </lineage>
</organism>
<dbReference type="CDD" id="cd06223">
    <property type="entry name" value="PRTases_typeI"/>
    <property type="match status" value="1"/>
</dbReference>
<dbReference type="Proteomes" id="UP000241960">
    <property type="component" value="Unassembled WGS sequence"/>
</dbReference>
<evidence type="ECO:0000313" key="2">
    <source>
        <dbReference type="EMBL" id="PTI75293.1"/>
    </source>
</evidence>
<protein>
    <submittedName>
        <fullName evidence="2">Amidophosphoribosyltransferase</fullName>
    </submittedName>
</protein>
<dbReference type="AlphaFoldDB" id="A0A9Q6HNH8"/>
<comment type="similarity">
    <text evidence="1">Belongs to the ComF/GntX family.</text>
</comment>
<name>A0A9Q6HNH8_9STAP</name>
<proteinExistence type="inferred from homology"/>
<dbReference type="PANTHER" id="PTHR47505">
    <property type="entry name" value="DNA UTILIZATION PROTEIN YHGH"/>
    <property type="match status" value="1"/>
</dbReference>
<dbReference type="InterPro" id="IPR029057">
    <property type="entry name" value="PRTase-like"/>
</dbReference>
<dbReference type="RefSeq" id="WP_107545092.1">
    <property type="nucleotide sequence ID" value="NZ_PZFQ01000024.1"/>
</dbReference>
<evidence type="ECO:0000313" key="3">
    <source>
        <dbReference type="Proteomes" id="UP000241960"/>
    </source>
</evidence>
<accession>A0A9Q6HNH8</accession>
<dbReference type="EMBL" id="PZFQ01000024">
    <property type="protein sequence ID" value="PTI75293.1"/>
    <property type="molecule type" value="Genomic_DNA"/>
</dbReference>
<dbReference type="Gene3D" id="3.40.50.2020">
    <property type="match status" value="1"/>
</dbReference>
<dbReference type="PANTHER" id="PTHR47505:SF1">
    <property type="entry name" value="DNA UTILIZATION PROTEIN YHGH"/>
    <property type="match status" value="1"/>
</dbReference>
<reference evidence="2 3" key="1">
    <citation type="journal article" date="2016" name="Front. Microbiol.">
        <title>Comprehensive Phylogenetic Analysis of Bovine Non-aureus Staphylococci Species Based on Whole-Genome Sequencing.</title>
        <authorList>
            <person name="Naushad S."/>
            <person name="Barkema H.W."/>
            <person name="Luby C."/>
            <person name="Condas L.A."/>
            <person name="Nobrega D.B."/>
            <person name="Carson D.A."/>
            <person name="De Buck J."/>
        </authorList>
    </citation>
    <scope>NUCLEOTIDE SEQUENCE [LARGE SCALE GENOMIC DNA]</scope>
    <source>
        <strain evidence="2 3">SNUC 1231</strain>
    </source>
</reference>
<dbReference type="InterPro" id="IPR000836">
    <property type="entry name" value="PRTase_dom"/>
</dbReference>
<dbReference type="SUPFAM" id="SSF53271">
    <property type="entry name" value="PRTase-like"/>
    <property type="match status" value="1"/>
</dbReference>
<dbReference type="InterPro" id="IPR051910">
    <property type="entry name" value="ComF/GntX_DNA_util-trans"/>
</dbReference>
<evidence type="ECO:0000256" key="1">
    <source>
        <dbReference type="ARBA" id="ARBA00008007"/>
    </source>
</evidence>
<comment type="caution">
    <text evidence="2">The sequence shown here is derived from an EMBL/GenBank/DDBJ whole genome shotgun (WGS) entry which is preliminary data.</text>
</comment>
<gene>
    <name evidence="2" type="ORF">BU058_08270</name>
</gene>
<sequence length="223" mass="26381">MTKCIQCHESIFESLNAQNFYKKPSPWCAHCIEQWKSVGMTMYQRCPRCLKLLDINEEKCRDCLFLSMHYVLMNRLHCQFQYKGIMKSTIHKYKFMKDVALCKILAEQIELPKVNYDYIVPIPSPIERDKARTFNPVTTVLDYKQIQYEALLSTQLRPRQYAMGKQMRLQVDHPFEIASSIDLENKFILLVDDIYTTGITVHKAAKSIFVRKIRKFDVFTFAR</sequence>